<dbReference type="EMBL" id="CAXKWB010015207">
    <property type="protein sequence ID" value="CAL4112999.1"/>
    <property type="molecule type" value="Genomic_DNA"/>
</dbReference>
<dbReference type="PANTHER" id="PTHR23110">
    <property type="entry name" value="BTB DOMAIN TRANSCRIPTION FACTOR"/>
    <property type="match status" value="1"/>
</dbReference>
<organism evidence="8 9">
    <name type="scientific">Meganyctiphanes norvegica</name>
    <name type="common">Northern krill</name>
    <name type="synonym">Thysanopoda norvegica</name>
    <dbReference type="NCBI Taxonomy" id="48144"/>
    <lineage>
        <taxon>Eukaryota</taxon>
        <taxon>Metazoa</taxon>
        <taxon>Ecdysozoa</taxon>
        <taxon>Arthropoda</taxon>
        <taxon>Crustacea</taxon>
        <taxon>Multicrustacea</taxon>
        <taxon>Malacostraca</taxon>
        <taxon>Eumalacostraca</taxon>
        <taxon>Eucarida</taxon>
        <taxon>Euphausiacea</taxon>
        <taxon>Euphausiidae</taxon>
        <taxon>Meganyctiphanes</taxon>
    </lineage>
</organism>
<comment type="function">
    <text evidence="5">Putative transcription factor required for axon growth and guidance in the central and peripheral nervous systems. Repels CNS axons away from the midline by promoting the expression of the midline repellent sli and its receptor robo.</text>
</comment>
<keyword evidence="1" id="KW-0217">Developmental protein</keyword>
<keyword evidence="9" id="KW-1185">Reference proteome</keyword>
<evidence type="ECO:0000256" key="3">
    <source>
        <dbReference type="ARBA" id="ARBA00022902"/>
    </source>
</evidence>
<dbReference type="Gene3D" id="3.30.710.10">
    <property type="entry name" value="Potassium Channel Kv1.1, Chain A"/>
    <property type="match status" value="1"/>
</dbReference>
<evidence type="ECO:0000256" key="4">
    <source>
        <dbReference type="ARBA" id="ARBA00023242"/>
    </source>
</evidence>
<name>A0AAV2R757_MEGNR</name>
<dbReference type="InterPro" id="IPR000210">
    <property type="entry name" value="BTB/POZ_dom"/>
</dbReference>
<dbReference type="SMART" id="SM00225">
    <property type="entry name" value="BTB"/>
    <property type="match status" value="1"/>
</dbReference>
<dbReference type="CDD" id="cd18315">
    <property type="entry name" value="BTB_POZ_BAB-like"/>
    <property type="match status" value="1"/>
</dbReference>
<dbReference type="InterPro" id="IPR051095">
    <property type="entry name" value="Dros_DevTransReg"/>
</dbReference>
<dbReference type="AlphaFoldDB" id="A0AAV2R757"/>
<dbReference type="Proteomes" id="UP001497623">
    <property type="component" value="Unassembled WGS sequence"/>
</dbReference>
<comment type="caution">
    <text evidence="8">The sequence shown here is derived from an EMBL/GenBank/DDBJ whole genome shotgun (WGS) entry which is preliminary data.</text>
</comment>
<feature type="compositionally biased region" description="Polar residues" evidence="6">
    <location>
        <begin position="232"/>
        <end position="241"/>
    </location>
</feature>
<sequence>MEDRLLKLKWSNNKTIFLENLKIQREKPNYTDVTLAVEDKFYPVHKLVMSTFSEYFRDIFERTPCKSPVIVLKDVSTHDIEALLDYMYLGEVNVKQNDLASVLKTAKCLKIKGFPSLDMYLGEVNVNENDLASVLKTAKCLKIKGFPSVEPDLTKVHEKTTRSHDEYCQDIPSQKRRRHHLNYISPNVISPVSSPQMSSTVLDNPAQTKSIPIFSILRTELDEPHLHKVENNYESGSNNDQDPLEGNESDTTMSTAEHESENSDISTTEQEPEKFDSISFSEPKLENTNARKLRDEWLQMDDFKPWLEKVDGDPYRAFCNICSKTFDSTLTQLKRHKNTKIHTTCVDLMSS</sequence>
<evidence type="ECO:0000313" key="8">
    <source>
        <dbReference type="EMBL" id="CAL4112999.1"/>
    </source>
</evidence>
<dbReference type="PANTHER" id="PTHR23110:SF111">
    <property type="entry name" value="LONGITUDINALS LACKING PROTEIN, ISOFORMS F_I_K_T"/>
    <property type="match status" value="1"/>
</dbReference>
<dbReference type="PROSITE" id="PS50097">
    <property type="entry name" value="BTB"/>
    <property type="match status" value="1"/>
</dbReference>
<evidence type="ECO:0000256" key="2">
    <source>
        <dbReference type="ARBA" id="ARBA00022782"/>
    </source>
</evidence>
<evidence type="ECO:0000259" key="7">
    <source>
        <dbReference type="PROSITE" id="PS50097"/>
    </source>
</evidence>
<protein>
    <recommendedName>
        <fullName evidence="7">BTB domain-containing protein</fullName>
    </recommendedName>
</protein>
<evidence type="ECO:0000256" key="6">
    <source>
        <dbReference type="SAM" id="MobiDB-lite"/>
    </source>
</evidence>
<keyword evidence="2" id="KW-0221">Differentiation</keyword>
<feature type="region of interest" description="Disordered" evidence="6">
    <location>
        <begin position="230"/>
        <end position="283"/>
    </location>
</feature>
<gene>
    <name evidence="8" type="ORF">MNOR_LOCUS20020</name>
</gene>
<dbReference type="GO" id="GO:0005634">
    <property type="term" value="C:nucleus"/>
    <property type="evidence" value="ECO:0007669"/>
    <property type="project" value="TreeGrafter"/>
</dbReference>
<dbReference type="SUPFAM" id="SSF54695">
    <property type="entry name" value="POZ domain"/>
    <property type="match status" value="1"/>
</dbReference>
<reference evidence="8 9" key="1">
    <citation type="submission" date="2024-05" db="EMBL/GenBank/DDBJ databases">
        <authorList>
            <person name="Wallberg A."/>
        </authorList>
    </citation>
    <scope>NUCLEOTIDE SEQUENCE [LARGE SCALE GENOMIC DNA]</scope>
</reference>
<evidence type="ECO:0000313" key="9">
    <source>
        <dbReference type="Proteomes" id="UP001497623"/>
    </source>
</evidence>
<keyword evidence="3" id="KW-0524">Neurogenesis</keyword>
<dbReference type="Pfam" id="PF00651">
    <property type="entry name" value="BTB"/>
    <property type="match status" value="1"/>
</dbReference>
<feature type="domain" description="BTB" evidence="7">
    <location>
        <begin position="31"/>
        <end position="96"/>
    </location>
</feature>
<accession>A0AAV2R757</accession>
<keyword evidence="4" id="KW-0539">Nucleus</keyword>
<evidence type="ECO:0000256" key="1">
    <source>
        <dbReference type="ARBA" id="ARBA00022473"/>
    </source>
</evidence>
<dbReference type="GO" id="GO:0006357">
    <property type="term" value="P:regulation of transcription by RNA polymerase II"/>
    <property type="evidence" value="ECO:0007669"/>
    <property type="project" value="TreeGrafter"/>
</dbReference>
<dbReference type="InterPro" id="IPR011333">
    <property type="entry name" value="SKP1/BTB/POZ_sf"/>
</dbReference>
<evidence type="ECO:0000256" key="5">
    <source>
        <dbReference type="ARBA" id="ARBA00037382"/>
    </source>
</evidence>
<proteinExistence type="predicted"/>